<evidence type="ECO:0000313" key="4">
    <source>
        <dbReference type="Proteomes" id="UP000287651"/>
    </source>
</evidence>
<proteinExistence type="predicted"/>
<keyword evidence="2" id="KW-0732">Signal</keyword>
<feature type="region of interest" description="Disordered" evidence="1">
    <location>
        <begin position="77"/>
        <end position="111"/>
    </location>
</feature>
<name>A0A427B7L2_ENSVE</name>
<dbReference type="AlphaFoldDB" id="A0A427B7L2"/>
<evidence type="ECO:0008006" key="5">
    <source>
        <dbReference type="Google" id="ProtNLM"/>
    </source>
</evidence>
<feature type="chain" id="PRO_5018976176" description="Secreted protein" evidence="2">
    <location>
        <begin position="28"/>
        <end position="174"/>
    </location>
</feature>
<accession>A0A427B7L2</accession>
<dbReference type="Proteomes" id="UP000287651">
    <property type="component" value="Unassembled WGS sequence"/>
</dbReference>
<feature type="signal peptide" evidence="2">
    <location>
        <begin position="1"/>
        <end position="27"/>
    </location>
</feature>
<reference evidence="3 4" key="1">
    <citation type="journal article" date="2014" name="Agronomy (Basel)">
        <title>A Draft Genome Sequence for Ensete ventricosum, the Drought-Tolerant Tree Against Hunger.</title>
        <authorList>
            <person name="Harrison J."/>
            <person name="Moore K.A."/>
            <person name="Paszkiewicz K."/>
            <person name="Jones T."/>
            <person name="Grant M."/>
            <person name="Ambacheew D."/>
            <person name="Muzemil S."/>
            <person name="Studholme D.J."/>
        </authorList>
    </citation>
    <scope>NUCLEOTIDE SEQUENCE [LARGE SCALE GENOMIC DNA]</scope>
</reference>
<organism evidence="3 4">
    <name type="scientific">Ensete ventricosum</name>
    <name type="common">Abyssinian banana</name>
    <name type="synonym">Musa ensete</name>
    <dbReference type="NCBI Taxonomy" id="4639"/>
    <lineage>
        <taxon>Eukaryota</taxon>
        <taxon>Viridiplantae</taxon>
        <taxon>Streptophyta</taxon>
        <taxon>Embryophyta</taxon>
        <taxon>Tracheophyta</taxon>
        <taxon>Spermatophyta</taxon>
        <taxon>Magnoliopsida</taxon>
        <taxon>Liliopsida</taxon>
        <taxon>Zingiberales</taxon>
        <taxon>Musaceae</taxon>
        <taxon>Ensete</taxon>
    </lineage>
</organism>
<evidence type="ECO:0000256" key="2">
    <source>
        <dbReference type="SAM" id="SignalP"/>
    </source>
</evidence>
<dbReference type="EMBL" id="AMZH03000300">
    <property type="protein sequence ID" value="RRT84458.1"/>
    <property type="molecule type" value="Genomic_DNA"/>
</dbReference>
<evidence type="ECO:0000313" key="3">
    <source>
        <dbReference type="EMBL" id="RRT84458.1"/>
    </source>
</evidence>
<protein>
    <recommendedName>
        <fullName evidence="5">Secreted protein</fullName>
    </recommendedName>
</protein>
<evidence type="ECO:0000256" key="1">
    <source>
        <dbReference type="SAM" id="MobiDB-lite"/>
    </source>
</evidence>
<comment type="caution">
    <text evidence="3">The sequence shown here is derived from an EMBL/GenBank/DDBJ whole genome shotgun (WGS) entry which is preliminary data.</text>
</comment>
<gene>
    <name evidence="3" type="ORF">B296_00008057</name>
</gene>
<sequence length="174" mass="18806">MSQPSRYILNLLRMSGLFVLLAAKTNGNLASGAVATGPDAIDVSFNRPFSHVGKFCTPSIYIDDSFTSASAAATNPGAKVHHPIGEKDPVGVRSHPPMTRKAGEKSGSSAKVTAFNRREWRESKEAKGVQFRVPATLPAMTCRLKGTTVWIAMETPCGVRVCFSFKIKRHVVES</sequence>